<proteinExistence type="predicted"/>
<dbReference type="EMBL" id="CADCWP010000356">
    <property type="protein sequence ID" value="CAA9588169.1"/>
    <property type="molecule type" value="Genomic_DNA"/>
</dbReference>
<dbReference type="AlphaFoldDB" id="A0A6J4VSQ9"/>
<evidence type="ECO:0000313" key="1">
    <source>
        <dbReference type="EMBL" id="CAA9588169.1"/>
    </source>
</evidence>
<gene>
    <name evidence="1" type="ORF">AVDCRST_MAG86-4020</name>
</gene>
<sequence>MYIIFAVLLPLLGIVSAPALPKCKEGTAQPSALRKGLGDEVGPFEEEDAAAMAASRAARSQLNNPKRTLSVLWHPRLCETFYS</sequence>
<organism evidence="1">
    <name type="scientific">uncultured Truepera sp</name>
    <dbReference type="NCBI Taxonomy" id="543023"/>
    <lineage>
        <taxon>Bacteria</taxon>
        <taxon>Thermotogati</taxon>
        <taxon>Deinococcota</taxon>
        <taxon>Deinococci</taxon>
        <taxon>Trueperales</taxon>
        <taxon>Trueperaceae</taxon>
        <taxon>Truepera</taxon>
        <taxon>environmental samples</taxon>
    </lineage>
</organism>
<name>A0A6J4VSQ9_9DEIN</name>
<protein>
    <submittedName>
        <fullName evidence="1">Uncharacterized protein</fullName>
    </submittedName>
</protein>
<accession>A0A6J4VSQ9</accession>
<reference evidence="1" key="1">
    <citation type="submission" date="2020-02" db="EMBL/GenBank/DDBJ databases">
        <authorList>
            <person name="Meier V. D."/>
        </authorList>
    </citation>
    <scope>NUCLEOTIDE SEQUENCE</scope>
    <source>
        <strain evidence="1">AVDCRST_MAG86</strain>
    </source>
</reference>